<dbReference type="EMBL" id="OU503045">
    <property type="protein sequence ID" value="CAI9769285.1"/>
    <property type="molecule type" value="Genomic_DNA"/>
</dbReference>
<evidence type="ECO:0000256" key="1">
    <source>
        <dbReference type="SAM" id="MobiDB-lite"/>
    </source>
</evidence>
<dbReference type="PANTHER" id="PTHR47005:SF5">
    <property type="entry name" value="HEAVY METAL TRANSPORT_DETOXIFICATION SUPERFAMILY PROTEIN"/>
    <property type="match status" value="1"/>
</dbReference>
<evidence type="ECO:0000313" key="3">
    <source>
        <dbReference type="Proteomes" id="UP000834106"/>
    </source>
</evidence>
<feature type="compositionally biased region" description="Basic and acidic residues" evidence="1">
    <location>
        <begin position="67"/>
        <end position="87"/>
    </location>
</feature>
<dbReference type="Proteomes" id="UP000834106">
    <property type="component" value="Chromosome 10"/>
</dbReference>
<sequence>MTDPIFFCSFILWCEHFGTREIRDRVFDDKANTVTVTVICCFPEKIRDKLCSKGGKFIKSIEIKEPPMLKPEEPGKPKEPEKTESKCKGNAPPLAASKPEPLTNPAHGPPVGLPPVHPVNPCCGPCYHGYGFPPQPCCDGNYACGRGYVYGRPPCCVARRCDYFSEENATGCTIM</sequence>
<evidence type="ECO:0000313" key="2">
    <source>
        <dbReference type="EMBL" id="CAI9769285.1"/>
    </source>
</evidence>
<proteinExistence type="predicted"/>
<feature type="region of interest" description="Disordered" evidence="1">
    <location>
        <begin position="67"/>
        <end position="109"/>
    </location>
</feature>
<protein>
    <submittedName>
        <fullName evidence="2">Uncharacterized protein</fullName>
    </submittedName>
</protein>
<accession>A0AAD2DZP1</accession>
<name>A0AAD2DZP1_9LAMI</name>
<keyword evidence="3" id="KW-1185">Reference proteome</keyword>
<organism evidence="2 3">
    <name type="scientific">Fraxinus pennsylvanica</name>
    <dbReference type="NCBI Taxonomy" id="56036"/>
    <lineage>
        <taxon>Eukaryota</taxon>
        <taxon>Viridiplantae</taxon>
        <taxon>Streptophyta</taxon>
        <taxon>Embryophyta</taxon>
        <taxon>Tracheophyta</taxon>
        <taxon>Spermatophyta</taxon>
        <taxon>Magnoliopsida</taxon>
        <taxon>eudicotyledons</taxon>
        <taxon>Gunneridae</taxon>
        <taxon>Pentapetalae</taxon>
        <taxon>asterids</taxon>
        <taxon>lamiids</taxon>
        <taxon>Lamiales</taxon>
        <taxon>Oleaceae</taxon>
        <taxon>Oleeae</taxon>
        <taxon>Fraxinus</taxon>
    </lineage>
</organism>
<dbReference type="PANTHER" id="PTHR47005">
    <property type="entry name" value="HEAVY METAL TRANSPORT/DETOXIFICATION SUPERFAMILY PROTEIN"/>
    <property type="match status" value="1"/>
</dbReference>
<gene>
    <name evidence="2" type="ORF">FPE_LOCUS17005</name>
</gene>
<dbReference type="AlphaFoldDB" id="A0AAD2DZP1"/>
<reference evidence="2" key="1">
    <citation type="submission" date="2023-05" db="EMBL/GenBank/DDBJ databases">
        <authorList>
            <person name="Huff M."/>
        </authorList>
    </citation>
    <scope>NUCLEOTIDE SEQUENCE</scope>
</reference>